<keyword evidence="2" id="KW-1185">Reference proteome</keyword>
<gene>
    <name evidence="1" type="ORF">MSG28_003634</name>
</gene>
<organism evidence="1 2">
    <name type="scientific">Choristoneura fumiferana</name>
    <name type="common">Spruce budworm moth</name>
    <name type="synonym">Archips fumiferana</name>
    <dbReference type="NCBI Taxonomy" id="7141"/>
    <lineage>
        <taxon>Eukaryota</taxon>
        <taxon>Metazoa</taxon>
        <taxon>Ecdysozoa</taxon>
        <taxon>Arthropoda</taxon>
        <taxon>Hexapoda</taxon>
        <taxon>Insecta</taxon>
        <taxon>Pterygota</taxon>
        <taxon>Neoptera</taxon>
        <taxon>Endopterygota</taxon>
        <taxon>Lepidoptera</taxon>
        <taxon>Glossata</taxon>
        <taxon>Ditrysia</taxon>
        <taxon>Tortricoidea</taxon>
        <taxon>Tortricidae</taxon>
        <taxon>Tortricinae</taxon>
        <taxon>Choristoneura</taxon>
    </lineage>
</organism>
<evidence type="ECO:0000313" key="2">
    <source>
        <dbReference type="Proteomes" id="UP001064048"/>
    </source>
</evidence>
<proteinExistence type="predicted"/>
<evidence type="ECO:0000313" key="1">
    <source>
        <dbReference type="EMBL" id="KAI8435303.1"/>
    </source>
</evidence>
<name>A0ACC0KFN6_CHOFU</name>
<dbReference type="EMBL" id="CM046105">
    <property type="protein sequence ID" value="KAI8435303.1"/>
    <property type="molecule type" value="Genomic_DNA"/>
</dbReference>
<comment type="caution">
    <text evidence="1">The sequence shown here is derived from an EMBL/GenBank/DDBJ whole genome shotgun (WGS) entry which is preliminary data.</text>
</comment>
<protein>
    <submittedName>
        <fullName evidence="1">Uncharacterized protein</fullName>
    </submittedName>
</protein>
<accession>A0ACC0KFN6</accession>
<dbReference type="Proteomes" id="UP001064048">
    <property type="component" value="Chromosome 5"/>
</dbReference>
<reference evidence="1 2" key="1">
    <citation type="journal article" date="2022" name="Genome Biol. Evol.">
        <title>The Spruce Budworm Genome: Reconstructing the Evolutionary History of Antifreeze Proteins.</title>
        <authorList>
            <person name="Beliveau C."/>
            <person name="Gagne P."/>
            <person name="Picq S."/>
            <person name="Vernygora O."/>
            <person name="Keeling C.I."/>
            <person name="Pinkney K."/>
            <person name="Doucet D."/>
            <person name="Wen F."/>
            <person name="Johnston J.S."/>
            <person name="Maaroufi H."/>
            <person name="Boyle B."/>
            <person name="Laroche J."/>
            <person name="Dewar K."/>
            <person name="Juretic N."/>
            <person name="Blackburn G."/>
            <person name="Nisole A."/>
            <person name="Brunet B."/>
            <person name="Brandao M."/>
            <person name="Lumley L."/>
            <person name="Duan J."/>
            <person name="Quan G."/>
            <person name="Lucarotti C.J."/>
            <person name="Roe A.D."/>
            <person name="Sperling F.A.H."/>
            <person name="Levesque R.C."/>
            <person name="Cusson M."/>
        </authorList>
    </citation>
    <scope>NUCLEOTIDE SEQUENCE [LARGE SCALE GENOMIC DNA]</scope>
    <source>
        <strain evidence="1">Glfc:IPQL:Cfum</strain>
    </source>
</reference>
<sequence>MARSRGGSRVAIRVSARGSTVGEAASRRTMRSNCLPDVVSGGRGSSSGGRRRSSFGGGLFFGRRGVAALFAVALRSGYHHLQSMSSDPKPYSVIIFSNENNEYLQNVQSLSPFYATINICCCGFRSYFTLII</sequence>